<dbReference type="GO" id="GO:0004634">
    <property type="term" value="F:phosphopyruvate hydratase activity"/>
    <property type="evidence" value="ECO:0007669"/>
    <property type="project" value="UniProtKB-UniRule"/>
</dbReference>
<dbReference type="FunFam" id="3.30.390.10:FF:000001">
    <property type="entry name" value="Enolase"/>
    <property type="match status" value="1"/>
</dbReference>
<dbReference type="EMBL" id="AP022853">
    <property type="protein sequence ID" value="BCB26850.1"/>
    <property type="molecule type" value="Genomic_DNA"/>
</dbReference>
<dbReference type="HAMAP" id="MF_00318">
    <property type="entry name" value="Enolase"/>
    <property type="match status" value="1"/>
</dbReference>
<evidence type="ECO:0000313" key="17">
    <source>
        <dbReference type="Proteomes" id="UP000502260"/>
    </source>
</evidence>
<feature type="binding site" evidence="10">
    <location>
        <position position="369"/>
    </location>
    <ligand>
        <name>(2R)-2-phosphoglycerate</name>
        <dbReference type="ChEBI" id="CHEBI:58289"/>
    </ligand>
</feature>
<dbReference type="InterPro" id="IPR029017">
    <property type="entry name" value="Enolase-like_N"/>
</dbReference>
<dbReference type="InterPro" id="IPR000941">
    <property type="entry name" value="Enolase"/>
</dbReference>
<feature type="active site" description="Proton acceptor" evidence="10 11">
    <location>
        <position position="339"/>
    </location>
</feature>
<comment type="catalytic activity">
    <reaction evidence="10">
        <text>(2R)-2-phosphoglycerate = phosphoenolpyruvate + H2O</text>
        <dbReference type="Rhea" id="RHEA:10164"/>
        <dbReference type="ChEBI" id="CHEBI:15377"/>
        <dbReference type="ChEBI" id="CHEBI:58289"/>
        <dbReference type="ChEBI" id="CHEBI:58702"/>
        <dbReference type="EC" id="4.2.1.11"/>
    </reaction>
</comment>
<evidence type="ECO:0000256" key="4">
    <source>
        <dbReference type="ARBA" id="ARBA00017068"/>
    </source>
</evidence>
<evidence type="ECO:0000313" key="16">
    <source>
        <dbReference type="EMBL" id="BCB26850.1"/>
    </source>
</evidence>
<dbReference type="Gene3D" id="3.20.20.120">
    <property type="entry name" value="Enolase-like C-terminal domain"/>
    <property type="match status" value="1"/>
</dbReference>
<dbReference type="PIRSF" id="PIRSF001400">
    <property type="entry name" value="Enolase"/>
    <property type="match status" value="1"/>
</dbReference>
<dbReference type="Pfam" id="PF00113">
    <property type="entry name" value="Enolase_C"/>
    <property type="match status" value="1"/>
</dbReference>
<dbReference type="RefSeq" id="WP_173063406.1">
    <property type="nucleotide sequence ID" value="NZ_AP022853.1"/>
</dbReference>
<dbReference type="CDD" id="cd03313">
    <property type="entry name" value="enolase"/>
    <property type="match status" value="1"/>
</dbReference>
<evidence type="ECO:0000256" key="3">
    <source>
        <dbReference type="ARBA" id="ARBA00012058"/>
    </source>
</evidence>
<keyword evidence="8 10" id="KW-0456">Lyase</keyword>
<dbReference type="InterPro" id="IPR020810">
    <property type="entry name" value="Enolase_C"/>
</dbReference>
<dbReference type="PRINTS" id="PR00148">
    <property type="entry name" value="ENOLASE"/>
</dbReference>
<dbReference type="SUPFAM" id="SSF54826">
    <property type="entry name" value="Enolase N-terminal domain-like"/>
    <property type="match status" value="1"/>
</dbReference>
<evidence type="ECO:0000259" key="15">
    <source>
        <dbReference type="SMART" id="SM01193"/>
    </source>
</evidence>
<dbReference type="Pfam" id="PF03952">
    <property type="entry name" value="Enolase_N"/>
    <property type="match status" value="1"/>
</dbReference>
<dbReference type="PROSITE" id="PS00164">
    <property type="entry name" value="ENOLASE"/>
    <property type="match status" value="1"/>
</dbReference>
<dbReference type="InterPro" id="IPR020809">
    <property type="entry name" value="Enolase_CS"/>
</dbReference>
<dbReference type="GO" id="GO:0006096">
    <property type="term" value="P:glycolytic process"/>
    <property type="evidence" value="ECO:0007669"/>
    <property type="project" value="UniProtKB-UniRule"/>
</dbReference>
<dbReference type="SMART" id="SM01193">
    <property type="entry name" value="Enolase_N"/>
    <property type="match status" value="1"/>
</dbReference>
<dbReference type="GO" id="GO:0000015">
    <property type="term" value="C:phosphopyruvate hydratase complex"/>
    <property type="evidence" value="ECO:0007669"/>
    <property type="project" value="InterPro"/>
</dbReference>
<evidence type="ECO:0000256" key="12">
    <source>
        <dbReference type="PIRSR" id="PIRSR001400-2"/>
    </source>
</evidence>
<dbReference type="PANTHER" id="PTHR11902:SF1">
    <property type="entry name" value="ENOLASE"/>
    <property type="match status" value="1"/>
</dbReference>
<dbReference type="SFLD" id="SFLDG00178">
    <property type="entry name" value="enolase"/>
    <property type="match status" value="1"/>
</dbReference>
<feature type="binding site" evidence="12">
    <location>
        <position position="287"/>
    </location>
    <ligand>
        <name>substrate</name>
    </ligand>
</feature>
<gene>
    <name evidence="16" type="primary">eno2</name>
    <name evidence="10" type="synonym">eno</name>
    <name evidence="16" type="ORF">SKTS_17360</name>
</gene>
<dbReference type="GO" id="GO:0005576">
    <property type="term" value="C:extracellular region"/>
    <property type="evidence" value="ECO:0007669"/>
    <property type="project" value="UniProtKB-SubCell"/>
</dbReference>
<sequence>MYTKIERIHAREILDSRGNPTVEVEVSLVGGAFARAGVPSGASTGVHEALELRDGDKSRYGGKGVKKAVGHVNNEIAAALIGMDALDQGAVDRAMIELDGTPHKEKFGANAILGVSMAVARAAADACDLPLFRYLGGAAANRMPVPMFNILNGGAHANWQGTDLQEFMIAPVGAPNFAEALRWGSEVYHSLKKVLKDGGYSTGVGDEGGFAPVLKRNSDAMDLIVQAIEKAGYRPGDDVVIALDPASSGFYEDGLYNLRTEGRKVDAAEMVAMYADWAKKYPFLVLEDGLAEDDWEGWKLLNRELGGKLELVGDDLFVTNVERIQRGIEENAANAVLIKLNQIGTLTETVAAVQLAYGANWGAMVSHRSGETVDSFIADLTVALGTGHLKTGAPCRAERVEKYNQLMRIEEYLGASAVYAGRKAFVR</sequence>
<feature type="domain" description="Enolase C-terminal TIM barrel" evidence="14">
    <location>
        <begin position="140"/>
        <end position="427"/>
    </location>
</feature>
<evidence type="ECO:0000259" key="14">
    <source>
        <dbReference type="SMART" id="SM01192"/>
    </source>
</evidence>
<evidence type="ECO:0000256" key="2">
    <source>
        <dbReference type="ARBA" id="ARBA00009604"/>
    </source>
</evidence>
<dbReference type="GO" id="GO:0000287">
    <property type="term" value="F:magnesium ion binding"/>
    <property type="evidence" value="ECO:0007669"/>
    <property type="project" value="UniProtKB-UniRule"/>
</dbReference>
<feature type="binding site" evidence="10 13">
    <location>
        <position position="314"/>
    </location>
    <ligand>
        <name>Mg(2+)</name>
        <dbReference type="ChEBI" id="CHEBI:18420"/>
    </ligand>
</feature>
<dbReference type="InterPro" id="IPR036849">
    <property type="entry name" value="Enolase-like_C_sf"/>
</dbReference>
<proteinExistence type="inferred from homology"/>
<organism evidence="16 17">
    <name type="scientific">Sulfurimicrobium lacus</name>
    <dbReference type="NCBI Taxonomy" id="2715678"/>
    <lineage>
        <taxon>Bacteria</taxon>
        <taxon>Pseudomonadati</taxon>
        <taxon>Pseudomonadota</taxon>
        <taxon>Betaproteobacteria</taxon>
        <taxon>Nitrosomonadales</taxon>
        <taxon>Sulfuricellaceae</taxon>
        <taxon>Sulfurimicrobium</taxon>
    </lineage>
</organism>
<evidence type="ECO:0000256" key="5">
    <source>
        <dbReference type="ARBA" id="ARBA00022525"/>
    </source>
</evidence>
<dbReference type="SMART" id="SM01192">
    <property type="entry name" value="Enolase_C"/>
    <property type="match status" value="1"/>
</dbReference>
<comment type="function">
    <text evidence="9 10">Catalyzes the reversible conversion of 2-phosphoglycerate (2-PG) into phosphoenolpyruvate (PEP). It is essential for the degradation of carbohydrates via glycolysis.</text>
</comment>
<evidence type="ECO:0000256" key="1">
    <source>
        <dbReference type="ARBA" id="ARBA00005031"/>
    </source>
</evidence>
<feature type="binding site" evidence="10 13">
    <location>
        <position position="244"/>
    </location>
    <ligand>
        <name>Mg(2+)</name>
        <dbReference type="ChEBI" id="CHEBI:18420"/>
    </ligand>
</feature>
<feature type="binding site" evidence="10 13">
    <location>
        <position position="287"/>
    </location>
    <ligand>
        <name>Mg(2+)</name>
        <dbReference type="ChEBI" id="CHEBI:18420"/>
    </ligand>
</feature>
<dbReference type="SUPFAM" id="SSF51604">
    <property type="entry name" value="Enolase C-terminal domain-like"/>
    <property type="match status" value="1"/>
</dbReference>
<comment type="similarity">
    <text evidence="2 10">Belongs to the enolase family.</text>
</comment>
<evidence type="ECO:0000256" key="13">
    <source>
        <dbReference type="PIRSR" id="PIRSR001400-3"/>
    </source>
</evidence>
<dbReference type="SFLD" id="SFLDF00002">
    <property type="entry name" value="enolase"/>
    <property type="match status" value="1"/>
</dbReference>
<keyword evidence="17" id="KW-1185">Reference proteome</keyword>
<feature type="binding site" evidence="10">
    <location>
        <position position="368"/>
    </location>
    <ligand>
        <name>(2R)-2-phosphoglycerate</name>
        <dbReference type="ChEBI" id="CHEBI:58289"/>
    </ligand>
</feature>
<keyword evidence="10" id="KW-0963">Cytoplasm</keyword>
<dbReference type="InterPro" id="IPR020811">
    <property type="entry name" value="Enolase_N"/>
</dbReference>
<feature type="binding site" evidence="12">
    <location>
        <position position="166"/>
    </location>
    <ligand>
        <name>substrate</name>
    </ligand>
</feature>
<evidence type="ECO:0000256" key="7">
    <source>
        <dbReference type="ARBA" id="ARBA00023152"/>
    </source>
</evidence>
<comment type="cofactor">
    <cofactor evidence="13">
        <name>Mg(2+)</name>
        <dbReference type="ChEBI" id="CHEBI:18420"/>
    </cofactor>
    <text evidence="13">Mg(2+) is required for catalysis and for stabilizing the dimer.</text>
</comment>
<feature type="binding site" evidence="10">
    <location>
        <position position="339"/>
    </location>
    <ligand>
        <name>(2R)-2-phosphoglycerate</name>
        <dbReference type="ChEBI" id="CHEBI:58289"/>
    </ligand>
</feature>
<evidence type="ECO:0000256" key="8">
    <source>
        <dbReference type="ARBA" id="ARBA00023239"/>
    </source>
</evidence>
<feature type="binding site" evidence="12">
    <location>
        <begin position="366"/>
        <end position="369"/>
    </location>
    <ligand>
        <name>substrate</name>
    </ligand>
</feature>
<evidence type="ECO:0000256" key="11">
    <source>
        <dbReference type="PIRSR" id="PIRSR001400-1"/>
    </source>
</evidence>
<evidence type="ECO:0000256" key="10">
    <source>
        <dbReference type="HAMAP-Rule" id="MF_00318"/>
    </source>
</evidence>
<keyword evidence="5 10" id="KW-0964">Secreted</keyword>
<dbReference type="Gene3D" id="3.30.390.10">
    <property type="entry name" value="Enolase-like, N-terminal domain"/>
    <property type="match status" value="1"/>
</dbReference>
<keyword evidence="6 10" id="KW-0460">Magnesium</keyword>
<keyword evidence="7 10" id="KW-0324">Glycolysis</keyword>
<dbReference type="NCBIfam" id="TIGR01060">
    <property type="entry name" value="eno"/>
    <property type="match status" value="1"/>
</dbReference>
<comment type="subcellular location">
    <subcellularLocation>
        <location evidence="10">Cytoplasm</location>
    </subcellularLocation>
    <subcellularLocation>
        <location evidence="10">Secreted</location>
    </subcellularLocation>
    <subcellularLocation>
        <location evidence="10">Cell surface</location>
    </subcellularLocation>
    <text evidence="10">Fractions of enolase are present in both the cytoplasm and on the cell surface.</text>
</comment>
<feature type="domain" description="Enolase N-terminal" evidence="15">
    <location>
        <begin position="5"/>
        <end position="135"/>
    </location>
</feature>
<evidence type="ECO:0000256" key="6">
    <source>
        <dbReference type="ARBA" id="ARBA00022842"/>
    </source>
</evidence>
<comment type="cofactor">
    <cofactor evidence="10">
        <name>Mg(2+)</name>
        <dbReference type="ChEBI" id="CHEBI:18420"/>
    </cofactor>
    <text evidence="10">Binds a second Mg(2+) ion via substrate during catalysis.</text>
</comment>
<dbReference type="KEGG" id="slac:SKTS_17360"/>
<feature type="binding site" evidence="12">
    <location>
        <position position="390"/>
    </location>
    <ligand>
        <name>substrate</name>
    </ligand>
</feature>
<dbReference type="UniPathway" id="UPA00109">
    <property type="reaction ID" value="UER00187"/>
</dbReference>
<name>A0A6F8VBZ5_9PROT</name>
<dbReference type="PANTHER" id="PTHR11902">
    <property type="entry name" value="ENOLASE"/>
    <property type="match status" value="1"/>
</dbReference>
<evidence type="ECO:0000256" key="9">
    <source>
        <dbReference type="ARBA" id="ARBA00045763"/>
    </source>
</evidence>
<feature type="binding site" evidence="12">
    <location>
        <position position="156"/>
    </location>
    <ligand>
        <name>substrate</name>
    </ligand>
</feature>
<feature type="binding site" evidence="10">
    <location>
        <position position="390"/>
    </location>
    <ligand>
        <name>(2R)-2-phosphoglycerate</name>
        <dbReference type="ChEBI" id="CHEBI:58289"/>
    </ligand>
</feature>
<protein>
    <recommendedName>
        <fullName evidence="4 10">Enolase</fullName>
        <ecNumber evidence="3 10">4.2.1.11</ecNumber>
    </recommendedName>
    <alternativeName>
        <fullName evidence="10">2-phospho-D-glycerate hydro-lyase</fullName>
    </alternativeName>
    <alternativeName>
        <fullName evidence="10">2-phosphoglycerate dehydratase</fullName>
    </alternativeName>
</protein>
<feature type="binding site" evidence="12">
    <location>
        <position position="314"/>
    </location>
    <ligand>
        <name>substrate</name>
    </ligand>
</feature>
<dbReference type="AlphaFoldDB" id="A0A6F8VBZ5"/>
<reference evidence="17" key="1">
    <citation type="submission" date="2020-03" db="EMBL/GenBank/DDBJ databases">
        <title>Complete genome sequence of sulfur-oxidizing bacterium skT11.</title>
        <authorList>
            <person name="Kanda M."/>
            <person name="Kojima H."/>
            <person name="Fukui M."/>
        </authorList>
    </citation>
    <scope>NUCLEOTIDE SEQUENCE [LARGE SCALE GENOMIC DNA]</scope>
    <source>
        <strain evidence="17">skT11</strain>
    </source>
</reference>
<dbReference type="SFLD" id="SFLDS00001">
    <property type="entry name" value="Enolase"/>
    <property type="match status" value="1"/>
</dbReference>
<dbReference type="Proteomes" id="UP000502260">
    <property type="component" value="Chromosome"/>
</dbReference>
<keyword evidence="10 13" id="KW-0479">Metal-binding</keyword>
<dbReference type="EC" id="4.2.1.11" evidence="3 10"/>
<feature type="binding site" evidence="10">
    <location>
        <position position="165"/>
    </location>
    <ligand>
        <name>(2R)-2-phosphoglycerate</name>
        <dbReference type="ChEBI" id="CHEBI:58289"/>
    </ligand>
</feature>
<comment type="pathway">
    <text evidence="1 10">Carbohydrate degradation; glycolysis; pyruvate from D-glyceraldehyde 3-phosphate: step 4/5.</text>
</comment>
<feature type="active site" description="Proton donor" evidence="10 11">
    <location>
        <position position="207"/>
    </location>
</feature>
<dbReference type="GO" id="GO:0009986">
    <property type="term" value="C:cell surface"/>
    <property type="evidence" value="ECO:0007669"/>
    <property type="project" value="UniProtKB-SubCell"/>
</dbReference>
<accession>A0A6F8VBZ5</accession>